<sequence>MNAQKDFFDALAAGDSATARDLLRRKRVGVNARQGHGPHRGRTALMAAIAHDDLDLVAALIESGADVDACGTEHHSTALMLAAEEGKVRALHALLGHGAKMDVPDIYGRTAAHYAVLKHPEQALHLYKAGASFDLPDEDGMTARALFETTAQVRSLERTMRELEALVSSPGSTELVTPVAGKDDVFAAAYFGHVHCEKSDGEFLQSLGLATGEYDHDVGRFAVSVPGPLSVDVTQYLTSFKYDFELLPVDAALICSDPNKLDSKDRRALRAYLTYELATTDDSERIADLAARKEALVAAASITASALESPATIDVSIANNEP</sequence>
<keyword evidence="4" id="KW-0614">Plasmid</keyword>
<dbReference type="HOGENOM" id="CLU_862440_0_0_4"/>
<organism evidence="4 5">
    <name type="scientific">Burkholderia vietnamiensis (strain G4 / LMG 22486)</name>
    <name type="common">Burkholderia cepacia (strain R1808)</name>
    <dbReference type="NCBI Taxonomy" id="269482"/>
    <lineage>
        <taxon>Bacteria</taxon>
        <taxon>Pseudomonadati</taxon>
        <taxon>Pseudomonadota</taxon>
        <taxon>Betaproteobacteria</taxon>
        <taxon>Burkholderiales</taxon>
        <taxon>Burkholderiaceae</taxon>
        <taxon>Burkholderia</taxon>
        <taxon>Burkholderia cepacia complex</taxon>
    </lineage>
</organism>
<proteinExistence type="predicted"/>
<geneLocation type="plasmid" evidence="4 5">
    <name>pBVIE03</name>
</geneLocation>
<dbReference type="PROSITE" id="PS50297">
    <property type="entry name" value="ANK_REP_REGION"/>
    <property type="match status" value="2"/>
</dbReference>
<gene>
    <name evidence="4" type="ordered locus">Bcep1808_7506</name>
</gene>
<evidence type="ECO:0000313" key="4">
    <source>
        <dbReference type="EMBL" id="ABO60381.1"/>
    </source>
</evidence>
<dbReference type="InterPro" id="IPR002110">
    <property type="entry name" value="Ankyrin_rpt"/>
</dbReference>
<dbReference type="PANTHER" id="PTHR24198">
    <property type="entry name" value="ANKYRIN REPEAT AND PROTEIN KINASE DOMAIN-CONTAINING PROTEIN"/>
    <property type="match status" value="1"/>
</dbReference>
<name>A4JVS8_BURVG</name>
<dbReference type="Pfam" id="PF12796">
    <property type="entry name" value="Ank_2"/>
    <property type="match status" value="1"/>
</dbReference>
<dbReference type="SMART" id="SM00248">
    <property type="entry name" value="ANK"/>
    <property type="match status" value="3"/>
</dbReference>
<dbReference type="InterPro" id="IPR036770">
    <property type="entry name" value="Ankyrin_rpt-contain_sf"/>
</dbReference>
<protein>
    <submittedName>
        <fullName evidence="4">Uncharacterized protein</fullName>
    </submittedName>
</protein>
<feature type="repeat" description="ANK" evidence="3">
    <location>
        <begin position="40"/>
        <end position="72"/>
    </location>
</feature>
<dbReference type="SUPFAM" id="SSF48403">
    <property type="entry name" value="Ankyrin repeat"/>
    <property type="match status" value="1"/>
</dbReference>
<accession>A4JVS8</accession>
<dbReference type="KEGG" id="bvi:Bcep1808_7506"/>
<dbReference type="PROSITE" id="PS50088">
    <property type="entry name" value="ANK_REPEAT"/>
    <property type="match status" value="2"/>
</dbReference>
<reference evidence="4 5" key="1">
    <citation type="submission" date="2007-03" db="EMBL/GenBank/DDBJ databases">
        <title>Complete sequence of plasmid pBVIE03 of Burkholderia vietnamiensis G4.</title>
        <authorList>
            <consortium name="US DOE Joint Genome Institute"/>
            <person name="Copeland A."/>
            <person name="Lucas S."/>
            <person name="Lapidus A."/>
            <person name="Barry K."/>
            <person name="Detter J.C."/>
            <person name="Glavina del Rio T."/>
            <person name="Hammon N."/>
            <person name="Israni S."/>
            <person name="Dalin E."/>
            <person name="Tice H."/>
            <person name="Pitluck S."/>
            <person name="Chain P."/>
            <person name="Malfatti S."/>
            <person name="Shin M."/>
            <person name="Vergez L."/>
            <person name="Schmutz J."/>
            <person name="Larimer F."/>
            <person name="Land M."/>
            <person name="Hauser L."/>
            <person name="Kyrpides N."/>
            <person name="Tiedje J."/>
            <person name="Richardson P."/>
        </authorList>
    </citation>
    <scope>NUCLEOTIDE SEQUENCE [LARGE SCALE GENOMIC DNA]</scope>
    <source>
        <strain evidence="5">G4 / LMG 22486</strain>
        <plasmid evidence="4 5">pBVIE03</plasmid>
    </source>
</reference>
<dbReference type="Gene3D" id="1.25.40.20">
    <property type="entry name" value="Ankyrin repeat-containing domain"/>
    <property type="match status" value="1"/>
</dbReference>
<dbReference type="PANTHER" id="PTHR24198:SF165">
    <property type="entry name" value="ANKYRIN REPEAT-CONTAINING PROTEIN-RELATED"/>
    <property type="match status" value="1"/>
</dbReference>
<keyword evidence="2 3" id="KW-0040">ANK repeat</keyword>
<dbReference type="AlphaFoldDB" id="A4JVS8"/>
<evidence type="ECO:0000313" key="5">
    <source>
        <dbReference type="Proteomes" id="UP000002287"/>
    </source>
</evidence>
<evidence type="ECO:0000256" key="1">
    <source>
        <dbReference type="ARBA" id="ARBA00022737"/>
    </source>
</evidence>
<dbReference type="EMBL" id="CP000619">
    <property type="protein sequence ID" value="ABO60381.1"/>
    <property type="molecule type" value="Genomic_DNA"/>
</dbReference>
<keyword evidence="1" id="KW-0677">Repeat</keyword>
<dbReference type="Proteomes" id="UP000002287">
    <property type="component" value="Plasmid pBVIE03"/>
</dbReference>
<evidence type="ECO:0000256" key="2">
    <source>
        <dbReference type="ARBA" id="ARBA00023043"/>
    </source>
</evidence>
<evidence type="ECO:0000256" key="3">
    <source>
        <dbReference type="PROSITE-ProRule" id="PRU00023"/>
    </source>
</evidence>
<feature type="repeat" description="ANK" evidence="3">
    <location>
        <begin position="74"/>
        <end position="106"/>
    </location>
</feature>